<reference evidence="3" key="1">
    <citation type="journal article" date="2010" name="Genome Biol.">
        <title>Genome sequence of the necrotrophic plant pathogen Pythium ultimum reveals original pathogenicity mechanisms and effector repertoire.</title>
        <authorList>
            <person name="Levesque C.A."/>
            <person name="Brouwer H."/>
            <person name="Cano L."/>
            <person name="Hamilton J.P."/>
            <person name="Holt C."/>
            <person name="Huitema E."/>
            <person name="Raffaele S."/>
            <person name="Robideau G.P."/>
            <person name="Thines M."/>
            <person name="Win J."/>
            <person name="Zerillo M.M."/>
            <person name="Beakes G.W."/>
            <person name="Boore J.L."/>
            <person name="Busam D."/>
            <person name="Dumas B."/>
            <person name="Ferriera S."/>
            <person name="Fuerstenberg S.I."/>
            <person name="Gachon C.M."/>
            <person name="Gaulin E."/>
            <person name="Govers F."/>
            <person name="Grenville-Briggs L."/>
            <person name="Horner N."/>
            <person name="Hostetler J."/>
            <person name="Jiang R.H."/>
            <person name="Johnson J."/>
            <person name="Krajaejun T."/>
            <person name="Lin H."/>
            <person name="Meijer H.J."/>
            <person name="Moore B."/>
            <person name="Morris P."/>
            <person name="Phuntmart V."/>
            <person name="Puiu D."/>
            <person name="Shetty J."/>
            <person name="Stajich J.E."/>
            <person name="Tripathy S."/>
            <person name="Wawra S."/>
            <person name="van West P."/>
            <person name="Whitty B.R."/>
            <person name="Coutinho P.M."/>
            <person name="Henrissat B."/>
            <person name="Martin F."/>
            <person name="Thomas P.D."/>
            <person name="Tyler B.M."/>
            <person name="De Vries R.P."/>
            <person name="Kamoun S."/>
            <person name="Yandell M."/>
            <person name="Tisserat N."/>
            <person name="Buell C.R."/>
        </authorList>
    </citation>
    <scope>NUCLEOTIDE SEQUENCE</scope>
    <source>
        <strain evidence="3">DAOM:BR144</strain>
    </source>
</reference>
<sequence length="114" mass="12672">MVSVTYWECLLVIASDLYETQSGLYRWVACVRNALPHVTDAIAYCALAECAAQVDEAIEKLHDPTYEREVAYVCTILDVQRMMMAQQQPFHDAGRAPSSTSSSASPRTPTQVQT</sequence>
<protein>
    <submittedName>
        <fullName evidence="2">Uncharacterized protein</fullName>
    </submittedName>
</protein>
<dbReference type="eggNOG" id="ENOG502SUYK">
    <property type="taxonomic scope" value="Eukaryota"/>
</dbReference>
<evidence type="ECO:0000313" key="2">
    <source>
        <dbReference type="EnsemblProtists" id="PYU1_T014000"/>
    </source>
</evidence>
<evidence type="ECO:0000313" key="3">
    <source>
        <dbReference type="Proteomes" id="UP000019132"/>
    </source>
</evidence>
<dbReference type="AlphaFoldDB" id="K3X9V1"/>
<dbReference type="HOGENOM" id="CLU_2126057_0_0_1"/>
<evidence type="ECO:0000256" key="1">
    <source>
        <dbReference type="SAM" id="MobiDB-lite"/>
    </source>
</evidence>
<dbReference type="Proteomes" id="UP000019132">
    <property type="component" value="Unassembled WGS sequence"/>
</dbReference>
<dbReference type="EMBL" id="GL376616">
    <property type="status" value="NOT_ANNOTATED_CDS"/>
    <property type="molecule type" value="Genomic_DNA"/>
</dbReference>
<accession>K3X9V1</accession>
<name>K3X9V1_GLOUD</name>
<dbReference type="EnsemblProtists" id="PYU1_T014000">
    <property type="protein sequence ID" value="PYU1_T014000"/>
    <property type="gene ID" value="PYU1_G013971"/>
</dbReference>
<keyword evidence="3" id="KW-1185">Reference proteome</keyword>
<dbReference type="InParanoid" id="K3X9V1"/>
<feature type="compositionally biased region" description="Low complexity" evidence="1">
    <location>
        <begin position="95"/>
        <end position="114"/>
    </location>
</feature>
<dbReference type="VEuPathDB" id="FungiDB:PYU1_G013971"/>
<reference evidence="3" key="2">
    <citation type="submission" date="2010-04" db="EMBL/GenBank/DDBJ databases">
        <authorList>
            <person name="Buell R."/>
            <person name="Hamilton J."/>
            <person name="Hostetler J."/>
        </authorList>
    </citation>
    <scope>NUCLEOTIDE SEQUENCE [LARGE SCALE GENOMIC DNA]</scope>
    <source>
        <strain evidence="3">DAOM:BR144</strain>
    </source>
</reference>
<reference evidence="2" key="3">
    <citation type="submission" date="2015-02" db="UniProtKB">
        <authorList>
            <consortium name="EnsemblProtists"/>
        </authorList>
    </citation>
    <scope>IDENTIFICATION</scope>
    <source>
        <strain evidence="2">DAOM BR144</strain>
    </source>
</reference>
<proteinExistence type="predicted"/>
<feature type="region of interest" description="Disordered" evidence="1">
    <location>
        <begin position="88"/>
        <end position="114"/>
    </location>
</feature>
<organism evidence="2 3">
    <name type="scientific">Globisporangium ultimum (strain ATCC 200006 / CBS 805.95 / DAOM BR144)</name>
    <name type="common">Pythium ultimum</name>
    <dbReference type="NCBI Taxonomy" id="431595"/>
    <lineage>
        <taxon>Eukaryota</taxon>
        <taxon>Sar</taxon>
        <taxon>Stramenopiles</taxon>
        <taxon>Oomycota</taxon>
        <taxon>Peronosporomycetes</taxon>
        <taxon>Pythiales</taxon>
        <taxon>Pythiaceae</taxon>
        <taxon>Globisporangium</taxon>
    </lineage>
</organism>